<evidence type="ECO:0000313" key="9">
    <source>
        <dbReference type="Proteomes" id="UP001178281"/>
    </source>
</evidence>
<dbReference type="PANTHER" id="PTHR43133:SF8">
    <property type="entry name" value="RNA POLYMERASE SIGMA FACTOR HI_1459-RELATED"/>
    <property type="match status" value="1"/>
</dbReference>
<evidence type="ECO:0000256" key="3">
    <source>
        <dbReference type="ARBA" id="ARBA00023082"/>
    </source>
</evidence>
<evidence type="ECO:0000259" key="7">
    <source>
        <dbReference type="Pfam" id="PF08281"/>
    </source>
</evidence>
<dbReference type="GO" id="GO:0016987">
    <property type="term" value="F:sigma factor activity"/>
    <property type="evidence" value="ECO:0007669"/>
    <property type="project" value="UniProtKB-KW"/>
</dbReference>
<keyword evidence="5" id="KW-0804">Transcription</keyword>
<dbReference type="Proteomes" id="UP001178281">
    <property type="component" value="Unassembled WGS sequence"/>
</dbReference>
<keyword evidence="4" id="KW-0238">DNA-binding</keyword>
<dbReference type="InterPro" id="IPR007627">
    <property type="entry name" value="RNA_pol_sigma70_r2"/>
</dbReference>
<dbReference type="InterPro" id="IPR036388">
    <property type="entry name" value="WH-like_DNA-bd_sf"/>
</dbReference>
<feature type="domain" description="RNA polymerase sigma-70 region 2" evidence="6">
    <location>
        <begin position="26"/>
        <end position="93"/>
    </location>
</feature>
<dbReference type="Pfam" id="PF04542">
    <property type="entry name" value="Sigma70_r2"/>
    <property type="match status" value="1"/>
</dbReference>
<evidence type="ECO:0000256" key="1">
    <source>
        <dbReference type="ARBA" id="ARBA00010641"/>
    </source>
</evidence>
<dbReference type="NCBIfam" id="TIGR02937">
    <property type="entry name" value="sigma70-ECF"/>
    <property type="match status" value="1"/>
</dbReference>
<keyword evidence="3" id="KW-0731">Sigma factor</keyword>
<dbReference type="EMBL" id="JAUTIX010000009">
    <property type="protein sequence ID" value="MDP0400351.1"/>
    <property type="molecule type" value="Genomic_DNA"/>
</dbReference>
<dbReference type="PANTHER" id="PTHR43133">
    <property type="entry name" value="RNA POLYMERASE ECF-TYPE SIGMA FACTO"/>
    <property type="match status" value="1"/>
</dbReference>
<comment type="similarity">
    <text evidence="1">Belongs to the sigma-70 factor family. ECF subfamily.</text>
</comment>
<dbReference type="Gene3D" id="1.10.10.10">
    <property type="entry name" value="Winged helix-like DNA-binding domain superfamily/Winged helix DNA-binding domain"/>
    <property type="match status" value="1"/>
</dbReference>
<reference evidence="8" key="1">
    <citation type="submission" date="2023-08" db="EMBL/GenBank/DDBJ databases">
        <title>The draft genome of Tsukamurella strandjordii strain 050030.</title>
        <authorList>
            <person name="Zhao F."/>
            <person name="Feng Y."/>
            <person name="Zong Z."/>
        </authorList>
    </citation>
    <scope>NUCLEOTIDE SEQUENCE</scope>
    <source>
        <strain evidence="8">050030</strain>
    </source>
</reference>
<dbReference type="AlphaFoldDB" id="A0AA90NDJ6"/>
<dbReference type="InterPro" id="IPR039425">
    <property type="entry name" value="RNA_pol_sigma-70-like"/>
</dbReference>
<dbReference type="InterPro" id="IPR013324">
    <property type="entry name" value="RNA_pol_sigma_r3/r4-like"/>
</dbReference>
<dbReference type="GO" id="GO:0003677">
    <property type="term" value="F:DNA binding"/>
    <property type="evidence" value="ECO:0007669"/>
    <property type="project" value="UniProtKB-KW"/>
</dbReference>
<feature type="domain" description="RNA polymerase sigma factor 70 region 4 type 2" evidence="7">
    <location>
        <begin position="126"/>
        <end position="178"/>
    </location>
</feature>
<accession>A0AA90NDJ6</accession>
<dbReference type="GO" id="GO:0006352">
    <property type="term" value="P:DNA-templated transcription initiation"/>
    <property type="evidence" value="ECO:0007669"/>
    <property type="project" value="InterPro"/>
</dbReference>
<sequence length="189" mass="20912">MSNEQTDDRGLLTRAAAGQADAFAAIYDRHVRPVYWQAYGVLRDAEAAQETAQDTFLTLWRRIDEVHLVDASVLPWLLATARYTALNASRKLTATRLRSAPIEGEEPAAAATTSPEGEVLAREVRERIASAVAALSPIDQRLYHLCVEGEQTYDSAARELGVTHAAVRNRVSRLRGRLRADLSTLREQS</sequence>
<name>A0AA90NDJ6_9ACTN</name>
<evidence type="ECO:0000259" key="6">
    <source>
        <dbReference type="Pfam" id="PF04542"/>
    </source>
</evidence>
<dbReference type="SUPFAM" id="SSF88946">
    <property type="entry name" value="Sigma2 domain of RNA polymerase sigma factors"/>
    <property type="match status" value="1"/>
</dbReference>
<evidence type="ECO:0000256" key="4">
    <source>
        <dbReference type="ARBA" id="ARBA00023125"/>
    </source>
</evidence>
<dbReference type="Pfam" id="PF08281">
    <property type="entry name" value="Sigma70_r4_2"/>
    <property type="match status" value="1"/>
</dbReference>
<proteinExistence type="inferred from homology"/>
<keyword evidence="2" id="KW-0805">Transcription regulation</keyword>
<keyword evidence="9" id="KW-1185">Reference proteome</keyword>
<dbReference type="SUPFAM" id="SSF88659">
    <property type="entry name" value="Sigma3 and sigma4 domains of RNA polymerase sigma factors"/>
    <property type="match status" value="1"/>
</dbReference>
<dbReference type="InterPro" id="IPR013325">
    <property type="entry name" value="RNA_pol_sigma_r2"/>
</dbReference>
<evidence type="ECO:0000256" key="5">
    <source>
        <dbReference type="ARBA" id="ARBA00023163"/>
    </source>
</evidence>
<dbReference type="RefSeq" id="WP_305112761.1">
    <property type="nucleotide sequence ID" value="NZ_JAUTIX010000009.1"/>
</dbReference>
<protein>
    <submittedName>
        <fullName evidence="8">Sigma-70 family RNA polymerase sigma factor</fullName>
    </submittedName>
</protein>
<evidence type="ECO:0000256" key="2">
    <source>
        <dbReference type="ARBA" id="ARBA00023015"/>
    </source>
</evidence>
<comment type="caution">
    <text evidence="8">The sequence shown here is derived from an EMBL/GenBank/DDBJ whole genome shotgun (WGS) entry which is preliminary data.</text>
</comment>
<dbReference type="InterPro" id="IPR013249">
    <property type="entry name" value="RNA_pol_sigma70_r4_t2"/>
</dbReference>
<gene>
    <name evidence="8" type="ORF">Q7X28_20735</name>
</gene>
<organism evidence="8 9">
    <name type="scientific">Tsukamurella strandjordii</name>
    <dbReference type="NCBI Taxonomy" id="147577"/>
    <lineage>
        <taxon>Bacteria</taxon>
        <taxon>Bacillati</taxon>
        <taxon>Actinomycetota</taxon>
        <taxon>Actinomycetes</taxon>
        <taxon>Mycobacteriales</taxon>
        <taxon>Tsukamurellaceae</taxon>
        <taxon>Tsukamurella</taxon>
    </lineage>
</organism>
<evidence type="ECO:0000313" key="8">
    <source>
        <dbReference type="EMBL" id="MDP0400351.1"/>
    </source>
</evidence>
<dbReference type="InterPro" id="IPR014284">
    <property type="entry name" value="RNA_pol_sigma-70_dom"/>
</dbReference>
<dbReference type="Gene3D" id="1.10.1740.10">
    <property type="match status" value="1"/>
</dbReference>